<dbReference type="SUPFAM" id="SSF51735">
    <property type="entry name" value="NAD(P)-binding Rossmann-fold domains"/>
    <property type="match status" value="1"/>
</dbReference>
<protein>
    <submittedName>
        <fullName evidence="1">Epimerase</fullName>
    </submittedName>
</protein>
<accession>A0ABW6ABW0</accession>
<proteinExistence type="predicted"/>
<dbReference type="EMBL" id="JBHUOM010000001">
    <property type="protein sequence ID" value="MFD2932850.1"/>
    <property type="molecule type" value="Genomic_DNA"/>
</dbReference>
<dbReference type="RefSeq" id="WP_381497036.1">
    <property type="nucleotide sequence ID" value="NZ_JBHUOM010000001.1"/>
</dbReference>
<dbReference type="Proteomes" id="UP001597512">
    <property type="component" value="Unassembled WGS sequence"/>
</dbReference>
<keyword evidence="2" id="KW-1185">Reference proteome</keyword>
<organism evidence="1 2">
    <name type="scientific">Spirosoma flavum</name>
    <dbReference type="NCBI Taxonomy" id="2048557"/>
    <lineage>
        <taxon>Bacteria</taxon>
        <taxon>Pseudomonadati</taxon>
        <taxon>Bacteroidota</taxon>
        <taxon>Cytophagia</taxon>
        <taxon>Cytophagales</taxon>
        <taxon>Cytophagaceae</taxon>
        <taxon>Spirosoma</taxon>
    </lineage>
</organism>
<dbReference type="InterPro" id="IPR036291">
    <property type="entry name" value="NAD(P)-bd_dom_sf"/>
</dbReference>
<name>A0ABW6ABW0_9BACT</name>
<gene>
    <name evidence="1" type="ORF">ACFS25_03610</name>
</gene>
<dbReference type="PANTHER" id="PTHR14097">
    <property type="entry name" value="OXIDOREDUCTASE HTATIP2"/>
    <property type="match status" value="1"/>
</dbReference>
<comment type="caution">
    <text evidence="1">The sequence shown here is derived from an EMBL/GenBank/DDBJ whole genome shotgun (WGS) entry which is preliminary data.</text>
</comment>
<reference evidence="2" key="1">
    <citation type="journal article" date="2019" name="Int. J. Syst. Evol. Microbiol.">
        <title>The Global Catalogue of Microorganisms (GCM) 10K type strain sequencing project: providing services to taxonomists for standard genome sequencing and annotation.</title>
        <authorList>
            <consortium name="The Broad Institute Genomics Platform"/>
            <consortium name="The Broad Institute Genome Sequencing Center for Infectious Disease"/>
            <person name="Wu L."/>
            <person name="Ma J."/>
        </authorList>
    </citation>
    <scope>NUCLEOTIDE SEQUENCE [LARGE SCALE GENOMIC DNA]</scope>
    <source>
        <strain evidence="2">KCTC 52490</strain>
    </source>
</reference>
<evidence type="ECO:0000313" key="2">
    <source>
        <dbReference type="Proteomes" id="UP001597512"/>
    </source>
</evidence>
<evidence type="ECO:0000313" key="1">
    <source>
        <dbReference type="EMBL" id="MFD2932850.1"/>
    </source>
</evidence>
<dbReference type="Gene3D" id="3.40.50.720">
    <property type="entry name" value="NAD(P)-binding Rossmann-like Domain"/>
    <property type="match status" value="1"/>
</dbReference>
<sequence length="220" mass="24690">MKISVIITGTTGMVGEGVLHEALRHPDVERVLVINRKPGGVSHPKLTEILHTDFFDLSPIEEQLRNYNACFFCLGVSSVGMKEDEYRRLTYDLTMAVAGTLQKLNPNMIFCYVSGGGTDSTEHGRSMWARVKGKTENHLMDLGFKAAYMFRPGYLHSTEGMKNTLSYYHYVSWAYPVMRVLFPNFVSTLAELGIAMINVVKKGYEKPILEVKDIVALAKS</sequence>
<dbReference type="PANTHER" id="PTHR14097:SF8">
    <property type="entry name" value="NAD(P)-BINDING DOMAIN-CONTAINING PROTEIN"/>
    <property type="match status" value="1"/>
</dbReference>